<dbReference type="RefSeq" id="WP_266120221.1">
    <property type="nucleotide sequence ID" value="NZ_JAPKNA010000001.1"/>
</dbReference>
<dbReference type="EMBL" id="JAPKNA010000001">
    <property type="protein sequence ID" value="MCX5463310.1"/>
    <property type="molecule type" value="Genomic_DNA"/>
</dbReference>
<dbReference type="SUPFAM" id="SSF50044">
    <property type="entry name" value="SH3-domain"/>
    <property type="match status" value="2"/>
</dbReference>
<dbReference type="PIRSF" id="PIRSF034961">
    <property type="entry name" value="UCP034961_SH3_2"/>
    <property type="match status" value="1"/>
</dbReference>
<protein>
    <submittedName>
        <fullName evidence="3">SH3 domain-containing protein</fullName>
    </submittedName>
</protein>
<dbReference type="PROSITE" id="PS50002">
    <property type="entry name" value="SH3"/>
    <property type="match status" value="1"/>
</dbReference>
<organism evidence="3 4">
    <name type="scientific">Alcaligenes parafaecalis</name>
    <dbReference type="NCBI Taxonomy" id="171260"/>
    <lineage>
        <taxon>Bacteria</taxon>
        <taxon>Pseudomonadati</taxon>
        <taxon>Pseudomonadota</taxon>
        <taxon>Betaproteobacteria</taxon>
        <taxon>Burkholderiales</taxon>
        <taxon>Alcaligenaceae</taxon>
        <taxon>Alcaligenes</taxon>
    </lineage>
</organism>
<keyword evidence="4" id="KW-1185">Reference proteome</keyword>
<dbReference type="Proteomes" id="UP001209916">
    <property type="component" value="Unassembled WGS sequence"/>
</dbReference>
<dbReference type="Pfam" id="PF07653">
    <property type="entry name" value="SH3_2"/>
    <property type="match status" value="2"/>
</dbReference>
<keyword evidence="1" id="KW-0728">SH3 domain</keyword>
<name>A0ABT3VJD2_9BURK</name>
<dbReference type="SMART" id="SM00326">
    <property type="entry name" value="SH3"/>
    <property type="match status" value="1"/>
</dbReference>
<evidence type="ECO:0000259" key="2">
    <source>
        <dbReference type="PROSITE" id="PS50002"/>
    </source>
</evidence>
<dbReference type="InterPro" id="IPR036028">
    <property type="entry name" value="SH3-like_dom_sf"/>
</dbReference>
<comment type="caution">
    <text evidence="3">The sequence shown here is derived from an EMBL/GenBank/DDBJ whole genome shotgun (WGS) entry which is preliminary data.</text>
</comment>
<accession>A0ABT3VJD2</accession>
<evidence type="ECO:0000313" key="4">
    <source>
        <dbReference type="Proteomes" id="UP001209916"/>
    </source>
</evidence>
<evidence type="ECO:0000256" key="1">
    <source>
        <dbReference type="ARBA" id="ARBA00022443"/>
    </source>
</evidence>
<sequence>MMNYLVTASHRSEYPNPLVLQNGDRVTIGELYQGPENWDHWIYCSTNEHSGGWVPEQIIERLPETTTGRVIQDYSALEMDVDEGDLVHVNRQLNGWCWCVRPKDGAQGWVPVSHLSPQPTSP</sequence>
<feature type="domain" description="SH3" evidence="2">
    <location>
        <begin position="63"/>
        <end position="120"/>
    </location>
</feature>
<reference evidence="3 4" key="1">
    <citation type="submission" date="2022-11" db="EMBL/GenBank/DDBJ databases">
        <title>Biodiversity and phylogenetic relationships of bacteria.</title>
        <authorList>
            <person name="Machado R.A.R."/>
            <person name="Bhat A."/>
            <person name="Loulou A."/>
            <person name="Kallel S."/>
        </authorList>
    </citation>
    <scope>NUCLEOTIDE SEQUENCE [LARGE SCALE GENOMIC DNA]</scope>
    <source>
        <strain evidence="3 4">DSM 13975</strain>
    </source>
</reference>
<gene>
    <name evidence="3" type="ORF">OSH09_03875</name>
</gene>
<dbReference type="InterPro" id="IPR014593">
    <property type="entry name" value="UCP034961_SH3_2"/>
</dbReference>
<evidence type="ECO:0000313" key="3">
    <source>
        <dbReference type="EMBL" id="MCX5463310.1"/>
    </source>
</evidence>
<dbReference type="InterPro" id="IPR001452">
    <property type="entry name" value="SH3_domain"/>
</dbReference>
<dbReference type="Gene3D" id="2.30.30.40">
    <property type="entry name" value="SH3 Domains"/>
    <property type="match status" value="1"/>
</dbReference>
<proteinExistence type="predicted"/>